<evidence type="ECO:0000256" key="1">
    <source>
        <dbReference type="SAM" id="Phobius"/>
    </source>
</evidence>
<keyword evidence="1" id="KW-0812">Transmembrane</keyword>
<dbReference type="AlphaFoldDB" id="A0AAV5A2X4"/>
<protein>
    <recommendedName>
        <fullName evidence="2">Partial AB-hydrolase lipase domain-containing protein</fullName>
    </recommendedName>
</protein>
<feature type="transmembrane region" description="Helical" evidence="1">
    <location>
        <begin position="82"/>
        <end position="106"/>
    </location>
</feature>
<sequence>MILSRMNAAASQSLAVPKLRSYGSTERIPLDNSNNSITVTAALSIPSSARAIIPSTRSNVSVIPSLHTDPPPSFQSSLRSRLALCIAQTFATIISSTFLICVTFWATAVHFYRRIPAWLRPVEPRRFEWDNPQLAKTEKVVKQVYAYAQAVNFEIIDEQVETADGYFLRVHRIVNPRHKPSQHGKGGFPVLILHGLFQSSGSFITSEERSLAFWLSEQGGYQVFLGNTRAVFNMGHRTLSRSDPRFWNWTIKDLAAYDFPALVDYVRDATGYNKIAFIGHSQGNGLAFISLSEGMHPELGEKLSCFIALAPAVYAGHLTESTLFRVLKSLEWNTWRKIFGVLDFIPIMQISYNYVPAKIFASMGYVMFAYLFNWTDANWLPRRKTKMFRFLPTPVSSASIFWWCGKGGFAERGCTMDDTRPTWWTIWTEAGLVSSLPPLSLWSGGKDYLVDVKKLIKRLREKENSVTIMRIEEIEHSEHCDFYWAAESVEWCFFKILGKYKTLDFFVAVSLKFIFPEDIEYTRGNSKKDITSLPSIPDLAPLMDLN</sequence>
<comment type="caution">
    <text evidence="3">The sequence shown here is derived from an EMBL/GenBank/DDBJ whole genome shotgun (WGS) entry which is preliminary data.</text>
</comment>
<evidence type="ECO:0000313" key="3">
    <source>
        <dbReference type="EMBL" id="GJJ07797.1"/>
    </source>
</evidence>
<dbReference type="GO" id="GO:0006629">
    <property type="term" value="P:lipid metabolic process"/>
    <property type="evidence" value="ECO:0007669"/>
    <property type="project" value="InterPro"/>
</dbReference>
<organism evidence="3 4">
    <name type="scientific">Clathrus columnatus</name>
    <dbReference type="NCBI Taxonomy" id="1419009"/>
    <lineage>
        <taxon>Eukaryota</taxon>
        <taxon>Fungi</taxon>
        <taxon>Dikarya</taxon>
        <taxon>Basidiomycota</taxon>
        <taxon>Agaricomycotina</taxon>
        <taxon>Agaricomycetes</taxon>
        <taxon>Phallomycetidae</taxon>
        <taxon>Phallales</taxon>
        <taxon>Clathraceae</taxon>
        <taxon>Clathrus</taxon>
    </lineage>
</organism>
<dbReference type="SUPFAM" id="SSF53474">
    <property type="entry name" value="alpha/beta-Hydrolases"/>
    <property type="match status" value="1"/>
</dbReference>
<evidence type="ECO:0000313" key="4">
    <source>
        <dbReference type="Proteomes" id="UP001050691"/>
    </source>
</evidence>
<dbReference type="InterPro" id="IPR006693">
    <property type="entry name" value="AB_hydrolase_lipase"/>
</dbReference>
<name>A0AAV5A2X4_9AGAM</name>
<evidence type="ECO:0000259" key="2">
    <source>
        <dbReference type="Pfam" id="PF04083"/>
    </source>
</evidence>
<dbReference type="PANTHER" id="PTHR11005">
    <property type="entry name" value="LYSOSOMAL ACID LIPASE-RELATED"/>
    <property type="match status" value="1"/>
</dbReference>
<reference evidence="3" key="1">
    <citation type="submission" date="2021-10" db="EMBL/GenBank/DDBJ databases">
        <title>De novo Genome Assembly of Clathrus columnatus (Basidiomycota, Fungi) Using Illumina and Nanopore Sequence Data.</title>
        <authorList>
            <person name="Ogiso-Tanaka E."/>
            <person name="Itagaki H."/>
            <person name="Hosoya T."/>
            <person name="Hosaka K."/>
        </authorList>
    </citation>
    <scope>NUCLEOTIDE SEQUENCE</scope>
    <source>
        <strain evidence="3">MO-923</strain>
    </source>
</reference>
<dbReference type="Proteomes" id="UP001050691">
    <property type="component" value="Unassembled WGS sequence"/>
</dbReference>
<feature type="domain" description="Partial AB-hydrolase lipase" evidence="2">
    <location>
        <begin position="146"/>
        <end position="206"/>
    </location>
</feature>
<proteinExistence type="predicted"/>
<gene>
    <name evidence="3" type="ORF">Clacol_002002</name>
</gene>
<dbReference type="InterPro" id="IPR029058">
    <property type="entry name" value="AB_hydrolase_fold"/>
</dbReference>
<dbReference type="Pfam" id="PF04083">
    <property type="entry name" value="Abhydro_lipase"/>
    <property type="match status" value="1"/>
</dbReference>
<keyword evidence="1" id="KW-0472">Membrane</keyword>
<keyword evidence="1" id="KW-1133">Transmembrane helix</keyword>
<accession>A0AAV5A2X4</accession>
<keyword evidence="4" id="KW-1185">Reference proteome</keyword>
<dbReference type="Gene3D" id="3.40.50.1820">
    <property type="entry name" value="alpha/beta hydrolase"/>
    <property type="match status" value="1"/>
</dbReference>
<dbReference type="EMBL" id="BPWL01000002">
    <property type="protein sequence ID" value="GJJ07797.1"/>
    <property type="molecule type" value="Genomic_DNA"/>
</dbReference>